<name>A0A8J6J8E9_9FIRM</name>
<dbReference type="Gene3D" id="3.30.230.10">
    <property type="match status" value="1"/>
</dbReference>
<reference evidence="23" key="1">
    <citation type="submission" date="2020-08" db="EMBL/GenBank/DDBJ databases">
        <title>Genome public.</title>
        <authorList>
            <person name="Liu C."/>
            <person name="Sun Q."/>
        </authorList>
    </citation>
    <scope>NUCLEOTIDE SEQUENCE</scope>
    <source>
        <strain evidence="23">NSJ-23</strain>
    </source>
</reference>
<gene>
    <name evidence="14 23" type="primary">lon</name>
    <name evidence="23" type="ORF">H8S11_05815</name>
</gene>
<protein>
    <recommendedName>
        <fullName evidence="12 14">Lon protease</fullName>
        <ecNumber evidence="11 14">3.4.21.53</ecNumber>
    </recommendedName>
    <alternativeName>
        <fullName evidence="13 14">ATP-dependent protease La</fullName>
    </alternativeName>
</protein>
<comment type="subcellular location">
    <subcellularLocation>
        <location evidence="1 14 15">Cytoplasm</location>
    </subcellularLocation>
</comment>
<dbReference type="PROSITE" id="PS51786">
    <property type="entry name" value="LON_PROTEOLYTIC"/>
    <property type="match status" value="1"/>
</dbReference>
<dbReference type="PANTHER" id="PTHR10046">
    <property type="entry name" value="ATP DEPENDENT LON PROTEASE FAMILY MEMBER"/>
    <property type="match status" value="1"/>
</dbReference>
<evidence type="ECO:0000256" key="8">
    <source>
        <dbReference type="ARBA" id="ARBA00023016"/>
    </source>
</evidence>
<sequence>MTTTQKDILHTSTMPVIALRGLTIFPNVLIHFDVARDISIKSLETAMTTGSPVFLVAQKDISVEVPDQRDLYVVGTISNVRQILRMPGDNVRVMVEGQARGKLLRLLRTEPYLEGEILELPEEERTGTSARTEALMRSTYELFQRYTELAPKVSPDLLIHVLASQDPGYISDYIAQNIPMRNSDKQTILEERRPLRRLEKLHRLLDREVEILALDNEIQSKAREQMSDQQRDYYLREQMKAIQNELGEGDGADEFEEYRQKIAKAALPDEVREKLTKELNRLTKQPFGSSEATVLRSYLDVCLELPWGKYTKEKISVPAVRRVLDQEHYGLDKVKERILEFVAVKQLAPALKGQVLCLVGPPGVGKTSIAMSMAKAMNRKLARLSLGGVSDEAEIRGHRKTYVGAMPGRIITAIQQAGSCNPLILLDEIDKLGRDHRGDPSSALLEVLDGEQNATFRDNFLEVPFDLSQVLFITTANTLDTIPRPLLDRMEVIELSSYTDEEKVQIGKKYLLPKEMKRHGLEKSQLKVSDSALREIISAYTRESGVRVLERMLAAICRKTAMRVVSDGVKSIHITEKDLKEYLGVPRYYPERQALEERIGVVNGLAWTSVGGELLEVEVNVVPGAGKVELTGNLGDVMKESAYAALSFIRSQSDRLGIPADFYKEKDIHVHFPEGAVPKDGPSAGIAITTAMVSALTGCPVRRGIAMTGEVTLRGRVLPIGGLKEKTMAAFRNGIKTVILPADNGKDLEEIDQTVRKALQFILVERADQVLSAALSHPLPSAEEQREPSAPVLGTAKRAPGPRLRQ</sequence>
<dbReference type="Pfam" id="PF22667">
    <property type="entry name" value="Lon_lid"/>
    <property type="match status" value="1"/>
</dbReference>
<dbReference type="InterPro" id="IPR027543">
    <property type="entry name" value="Lon_bac"/>
</dbReference>
<evidence type="ECO:0000256" key="4">
    <source>
        <dbReference type="ARBA" id="ARBA00022741"/>
    </source>
</evidence>
<dbReference type="Gene3D" id="1.20.58.1480">
    <property type="match status" value="1"/>
</dbReference>
<feature type="region of interest" description="Disordered" evidence="20">
    <location>
        <begin position="778"/>
        <end position="806"/>
    </location>
</feature>
<dbReference type="InterPro" id="IPR046336">
    <property type="entry name" value="Lon_prtase_N_sf"/>
</dbReference>
<comment type="function">
    <text evidence="10 14">ATP-dependent serine protease that mediates the selective degradation of mutant and abnormal proteins as well as certain short-lived regulatory proteins. Required for cellular homeostasis and for survival from DNA damage and developmental changes induced by stress. Degrades polypeptides processively to yield small peptide fragments that are 5 to 10 amino acids long. Binds to DNA in a double-stranded, site-specific manner.</text>
</comment>
<dbReference type="Pfam" id="PF05362">
    <property type="entry name" value="Lon_C"/>
    <property type="match status" value="1"/>
</dbReference>
<dbReference type="PROSITE" id="PS01046">
    <property type="entry name" value="LON_SER"/>
    <property type="match status" value="1"/>
</dbReference>
<proteinExistence type="evidence at transcript level"/>
<dbReference type="InterPro" id="IPR014721">
    <property type="entry name" value="Ribsml_uS5_D2-typ_fold_subgr"/>
</dbReference>
<dbReference type="InterPro" id="IPR027065">
    <property type="entry name" value="Lon_Prtase"/>
</dbReference>
<dbReference type="EC" id="3.4.21.53" evidence="11 14"/>
<dbReference type="InterPro" id="IPR003593">
    <property type="entry name" value="AAA+_ATPase"/>
</dbReference>
<keyword evidence="6 14" id="KW-0720">Serine protease</keyword>
<dbReference type="Gene3D" id="1.20.5.5270">
    <property type="match status" value="1"/>
</dbReference>
<keyword evidence="5 14" id="KW-0378">Hydrolase</keyword>
<dbReference type="InterPro" id="IPR054594">
    <property type="entry name" value="Lon_lid"/>
</dbReference>
<evidence type="ECO:0000256" key="15">
    <source>
        <dbReference type="PIRNR" id="PIRNR001174"/>
    </source>
</evidence>
<evidence type="ECO:0000256" key="12">
    <source>
        <dbReference type="ARBA" id="ARBA00071934"/>
    </source>
</evidence>
<feature type="binding site" evidence="14 17">
    <location>
        <begin position="360"/>
        <end position="367"/>
    </location>
    <ligand>
        <name>ATP</name>
        <dbReference type="ChEBI" id="CHEBI:30616"/>
    </ligand>
</feature>
<dbReference type="InterPro" id="IPR003959">
    <property type="entry name" value="ATPase_AAA_core"/>
</dbReference>
<organism evidence="23 24">
    <name type="scientific">Flintibacter hominis</name>
    <dbReference type="NCBI Taxonomy" id="2763048"/>
    <lineage>
        <taxon>Bacteria</taxon>
        <taxon>Bacillati</taxon>
        <taxon>Bacillota</taxon>
        <taxon>Clostridia</taxon>
        <taxon>Eubacteriales</taxon>
        <taxon>Flintibacter</taxon>
    </lineage>
</organism>
<evidence type="ECO:0000313" key="23">
    <source>
        <dbReference type="EMBL" id="MBC5722322.1"/>
    </source>
</evidence>
<dbReference type="PROSITE" id="PS51787">
    <property type="entry name" value="LON_N"/>
    <property type="match status" value="1"/>
</dbReference>
<dbReference type="CDD" id="cd19500">
    <property type="entry name" value="RecA-like_Lon"/>
    <property type="match status" value="1"/>
</dbReference>
<evidence type="ECO:0000256" key="3">
    <source>
        <dbReference type="ARBA" id="ARBA00022670"/>
    </source>
</evidence>
<dbReference type="Pfam" id="PF02190">
    <property type="entry name" value="LON_substr_bdg"/>
    <property type="match status" value="1"/>
</dbReference>
<dbReference type="GO" id="GO:0005524">
    <property type="term" value="F:ATP binding"/>
    <property type="evidence" value="ECO:0007669"/>
    <property type="project" value="UniProtKB-UniRule"/>
</dbReference>
<dbReference type="SUPFAM" id="SSF52540">
    <property type="entry name" value="P-loop containing nucleoside triphosphate hydrolases"/>
    <property type="match status" value="1"/>
</dbReference>
<dbReference type="InterPro" id="IPR015947">
    <property type="entry name" value="PUA-like_sf"/>
</dbReference>
<dbReference type="SMART" id="SM00464">
    <property type="entry name" value="LON"/>
    <property type="match status" value="1"/>
</dbReference>
<evidence type="ECO:0000256" key="2">
    <source>
        <dbReference type="ARBA" id="ARBA00022490"/>
    </source>
</evidence>
<dbReference type="NCBIfam" id="TIGR00763">
    <property type="entry name" value="lon"/>
    <property type="match status" value="1"/>
</dbReference>
<dbReference type="GO" id="GO:0006515">
    <property type="term" value="P:protein quality control for misfolded or incompletely synthesized proteins"/>
    <property type="evidence" value="ECO:0007669"/>
    <property type="project" value="UniProtKB-UniRule"/>
</dbReference>
<feature type="domain" description="Lon proteolytic" evidence="21">
    <location>
        <begin position="596"/>
        <end position="777"/>
    </location>
</feature>
<keyword evidence="24" id="KW-1185">Reference proteome</keyword>
<evidence type="ECO:0000256" key="19">
    <source>
        <dbReference type="RuleBase" id="RU000591"/>
    </source>
</evidence>
<dbReference type="Gene3D" id="2.30.130.40">
    <property type="entry name" value="LON domain-like"/>
    <property type="match status" value="1"/>
</dbReference>
<dbReference type="GO" id="GO:0005737">
    <property type="term" value="C:cytoplasm"/>
    <property type="evidence" value="ECO:0007669"/>
    <property type="project" value="UniProtKB-SubCell"/>
</dbReference>
<dbReference type="PIRSF" id="PIRSF001174">
    <property type="entry name" value="Lon_proteas"/>
    <property type="match status" value="1"/>
</dbReference>
<dbReference type="SUPFAM" id="SSF54211">
    <property type="entry name" value="Ribosomal protein S5 domain 2-like"/>
    <property type="match status" value="1"/>
</dbReference>
<dbReference type="Pfam" id="PF00004">
    <property type="entry name" value="AAA"/>
    <property type="match status" value="1"/>
</dbReference>
<dbReference type="GO" id="GO:0034605">
    <property type="term" value="P:cellular response to heat"/>
    <property type="evidence" value="ECO:0007669"/>
    <property type="project" value="UniProtKB-UniRule"/>
</dbReference>
<keyword evidence="7 14" id="KW-0067">ATP-binding</keyword>
<evidence type="ECO:0000256" key="20">
    <source>
        <dbReference type="SAM" id="MobiDB-lite"/>
    </source>
</evidence>
<evidence type="ECO:0000256" key="14">
    <source>
        <dbReference type="HAMAP-Rule" id="MF_01973"/>
    </source>
</evidence>
<comment type="similarity">
    <text evidence="14 15 18 19">Belongs to the peptidase S16 family.</text>
</comment>
<comment type="induction">
    <text evidence="14">By heat shock.</text>
</comment>
<feature type="active site" evidence="14 16">
    <location>
        <position position="683"/>
    </location>
</feature>
<dbReference type="HAMAP" id="MF_01973">
    <property type="entry name" value="lon_bact"/>
    <property type="match status" value="1"/>
</dbReference>
<evidence type="ECO:0000256" key="16">
    <source>
        <dbReference type="PIRSR" id="PIRSR001174-1"/>
    </source>
</evidence>
<dbReference type="EMBL" id="JACOPO010000003">
    <property type="protein sequence ID" value="MBC5722322.1"/>
    <property type="molecule type" value="Genomic_DNA"/>
</dbReference>
<dbReference type="Gene3D" id="3.40.50.300">
    <property type="entry name" value="P-loop containing nucleotide triphosphate hydrolases"/>
    <property type="match status" value="1"/>
</dbReference>
<dbReference type="SUPFAM" id="SSF88697">
    <property type="entry name" value="PUA domain-like"/>
    <property type="match status" value="1"/>
</dbReference>
<keyword evidence="2 14" id="KW-0963">Cytoplasm</keyword>
<dbReference type="InterPro" id="IPR008269">
    <property type="entry name" value="Lon_proteolytic"/>
</dbReference>
<feature type="domain" description="Lon N-terminal" evidence="22">
    <location>
        <begin position="14"/>
        <end position="209"/>
    </location>
</feature>
<dbReference type="GO" id="GO:0004176">
    <property type="term" value="F:ATP-dependent peptidase activity"/>
    <property type="evidence" value="ECO:0007669"/>
    <property type="project" value="UniProtKB-UniRule"/>
</dbReference>
<dbReference type="InterPro" id="IPR020568">
    <property type="entry name" value="Ribosomal_Su5_D2-typ_SF"/>
</dbReference>
<dbReference type="GO" id="GO:0043565">
    <property type="term" value="F:sequence-specific DNA binding"/>
    <property type="evidence" value="ECO:0007669"/>
    <property type="project" value="UniProtKB-UniRule"/>
</dbReference>
<dbReference type="Proteomes" id="UP000628736">
    <property type="component" value="Unassembled WGS sequence"/>
</dbReference>
<dbReference type="PRINTS" id="PR00830">
    <property type="entry name" value="ENDOLAPTASE"/>
</dbReference>
<dbReference type="InterPro" id="IPR027417">
    <property type="entry name" value="P-loop_NTPase"/>
</dbReference>
<dbReference type="AlphaFoldDB" id="A0A8J6J8E9"/>
<dbReference type="InterPro" id="IPR004815">
    <property type="entry name" value="Lon_bac/euk-typ"/>
</dbReference>
<evidence type="ECO:0000256" key="10">
    <source>
        <dbReference type="ARBA" id="ARBA00053875"/>
    </source>
</evidence>
<evidence type="ECO:0000256" key="5">
    <source>
        <dbReference type="ARBA" id="ARBA00022801"/>
    </source>
</evidence>
<dbReference type="FunFam" id="3.40.50.300:FF:000021">
    <property type="entry name" value="Lon protease homolog"/>
    <property type="match status" value="1"/>
</dbReference>
<keyword evidence="4 14" id="KW-0547">Nucleotide-binding</keyword>
<evidence type="ECO:0000256" key="17">
    <source>
        <dbReference type="PIRSR" id="PIRSR001174-2"/>
    </source>
</evidence>
<dbReference type="RefSeq" id="WP_147572243.1">
    <property type="nucleotide sequence ID" value="NZ_JACOPO010000003.1"/>
</dbReference>
<dbReference type="Gene3D" id="1.10.8.60">
    <property type="match status" value="1"/>
</dbReference>
<keyword evidence="8 14" id="KW-0346">Stress response</keyword>
<keyword evidence="3 14" id="KW-0645">Protease</keyword>
<evidence type="ECO:0000259" key="21">
    <source>
        <dbReference type="PROSITE" id="PS51786"/>
    </source>
</evidence>
<dbReference type="GO" id="GO:0004252">
    <property type="term" value="F:serine-type endopeptidase activity"/>
    <property type="evidence" value="ECO:0007669"/>
    <property type="project" value="UniProtKB-UniRule"/>
</dbReference>
<accession>A0A8J6J8E9</accession>
<dbReference type="GO" id="GO:0016887">
    <property type="term" value="F:ATP hydrolysis activity"/>
    <property type="evidence" value="ECO:0007669"/>
    <property type="project" value="UniProtKB-UniRule"/>
</dbReference>
<dbReference type="SMART" id="SM00382">
    <property type="entry name" value="AAA"/>
    <property type="match status" value="1"/>
</dbReference>
<evidence type="ECO:0000259" key="22">
    <source>
        <dbReference type="PROSITE" id="PS51787"/>
    </source>
</evidence>
<evidence type="ECO:0000313" key="24">
    <source>
        <dbReference type="Proteomes" id="UP000628736"/>
    </source>
</evidence>
<evidence type="ECO:0000256" key="7">
    <source>
        <dbReference type="ARBA" id="ARBA00022840"/>
    </source>
</evidence>
<evidence type="ECO:0000256" key="6">
    <source>
        <dbReference type="ARBA" id="ARBA00022825"/>
    </source>
</evidence>
<evidence type="ECO:0000256" key="13">
    <source>
        <dbReference type="ARBA" id="ARBA00082722"/>
    </source>
</evidence>
<evidence type="ECO:0000256" key="18">
    <source>
        <dbReference type="PROSITE-ProRule" id="PRU01122"/>
    </source>
</evidence>
<evidence type="ECO:0000256" key="9">
    <source>
        <dbReference type="ARBA" id="ARBA00050665"/>
    </source>
</evidence>
<dbReference type="InterPro" id="IPR003111">
    <property type="entry name" value="Lon_prtase_N"/>
</dbReference>
<evidence type="ECO:0000256" key="11">
    <source>
        <dbReference type="ARBA" id="ARBA00066743"/>
    </source>
</evidence>
<feature type="active site" evidence="14 16">
    <location>
        <position position="726"/>
    </location>
</feature>
<comment type="catalytic activity">
    <reaction evidence="9 14 15 18">
        <text>Hydrolysis of proteins in presence of ATP.</text>
        <dbReference type="EC" id="3.4.21.53"/>
    </reaction>
</comment>
<dbReference type="InterPro" id="IPR008268">
    <property type="entry name" value="Peptidase_S16_AS"/>
</dbReference>
<comment type="subunit">
    <text evidence="14 15">Homohexamer. Organized in a ring with a central cavity.</text>
</comment>
<evidence type="ECO:0000256" key="1">
    <source>
        <dbReference type="ARBA" id="ARBA00004496"/>
    </source>
</evidence>
<comment type="caution">
    <text evidence="23">The sequence shown here is derived from an EMBL/GenBank/DDBJ whole genome shotgun (WGS) entry which is preliminary data.</text>
</comment>